<feature type="compositionally biased region" description="Polar residues" evidence="3">
    <location>
        <begin position="408"/>
        <end position="418"/>
    </location>
</feature>
<dbReference type="Gene3D" id="3.30.1010.10">
    <property type="entry name" value="Phosphatidylinositol 3-kinase Catalytic Subunit, Chain A, domain 4"/>
    <property type="match status" value="1"/>
</dbReference>
<dbReference type="Proteomes" id="UP000186601">
    <property type="component" value="Unassembled WGS sequence"/>
</dbReference>
<dbReference type="GO" id="GO:0016020">
    <property type="term" value="C:membrane"/>
    <property type="evidence" value="ECO:0007669"/>
    <property type="project" value="TreeGrafter"/>
</dbReference>
<dbReference type="Gene3D" id="1.10.1070.11">
    <property type="entry name" value="Phosphatidylinositol 3-/4-kinase, catalytic domain"/>
    <property type="match status" value="1"/>
</dbReference>
<evidence type="ECO:0000259" key="4">
    <source>
        <dbReference type="PROSITE" id="PS50290"/>
    </source>
</evidence>
<dbReference type="GO" id="GO:0005737">
    <property type="term" value="C:cytoplasm"/>
    <property type="evidence" value="ECO:0007669"/>
    <property type="project" value="TreeGrafter"/>
</dbReference>
<reference evidence="5 6" key="1">
    <citation type="submission" date="2018-02" db="EMBL/GenBank/DDBJ databases">
        <title>Genome sequence of the basidiomycete white-rot fungus Phlebia centrifuga.</title>
        <authorList>
            <person name="Granchi Z."/>
            <person name="Peng M."/>
            <person name="de Vries R.P."/>
            <person name="Hilden K."/>
            <person name="Makela M.R."/>
            <person name="Grigoriev I."/>
            <person name="Riley R."/>
        </authorList>
    </citation>
    <scope>NUCLEOTIDE SEQUENCE [LARGE SCALE GENOMIC DNA]</scope>
    <source>
        <strain evidence="5 6">FBCC195</strain>
    </source>
</reference>
<gene>
    <name evidence="5" type="ORF">PHLCEN_2v10098</name>
</gene>
<proteinExistence type="predicted"/>
<feature type="region of interest" description="Disordered" evidence="3">
    <location>
        <begin position="404"/>
        <end position="438"/>
    </location>
</feature>
<evidence type="ECO:0000313" key="5">
    <source>
        <dbReference type="EMBL" id="PSR74142.1"/>
    </source>
</evidence>
<feature type="compositionally biased region" description="Polar residues" evidence="3">
    <location>
        <begin position="210"/>
        <end position="239"/>
    </location>
</feature>
<dbReference type="SMART" id="SM00146">
    <property type="entry name" value="PI3Kc"/>
    <property type="match status" value="1"/>
</dbReference>
<feature type="compositionally biased region" description="Acidic residues" evidence="3">
    <location>
        <begin position="139"/>
        <end position="151"/>
    </location>
</feature>
<dbReference type="PANTHER" id="PTHR10048">
    <property type="entry name" value="PHOSPHATIDYLINOSITOL KINASE"/>
    <property type="match status" value="1"/>
</dbReference>
<evidence type="ECO:0000256" key="3">
    <source>
        <dbReference type="SAM" id="MobiDB-lite"/>
    </source>
</evidence>
<keyword evidence="1" id="KW-0808">Transferase</keyword>
<dbReference type="EMBL" id="MLYV02001019">
    <property type="protein sequence ID" value="PSR74142.1"/>
    <property type="molecule type" value="Genomic_DNA"/>
</dbReference>
<dbReference type="GO" id="GO:0048015">
    <property type="term" value="P:phosphatidylinositol-mediated signaling"/>
    <property type="evidence" value="ECO:0007669"/>
    <property type="project" value="TreeGrafter"/>
</dbReference>
<keyword evidence="2" id="KW-0418">Kinase</keyword>
<accession>A0A2R6NNW6</accession>
<feature type="compositionally biased region" description="Polar residues" evidence="3">
    <location>
        <begin position="178"/>
        <end position="187"/>
    </location>
</feature>
<dbReference type="InterPro" id="IPR000403">
    <property type="entry name" value="PI3/4_kinase_cat_dom"/>
</dbReference>
<evidence type="ECO:0000313" key="6">
    <source>
        <dbReference type="Proteomes" id="UP000186601"/>
    </source>
</evidence>
<comment type="caution">
    <text evidence="5">The sequence shown here is derived from an EMBL/GenBank/DDBJ whole genome shotgun (WGS) entry which is preliminary data.</text>
</comment>
<organism evidence="5 6">
    <name type="scientific">Hermanssonia centrifuga</name>
    <dbReference type="NCBI Taxonomy" id="98765"/>
    <lineage>
        <taxon>Eukaryota</taxon>
        <taxon>Fungi</taxon>
        <taxon>Dikarya</taxon>
        <taxon>Basidiomycota</taxon>
        <taxon>Agaricomycotina</taxon>
        <taxon>Agaricomycetes</taxon>
        <taxon>Polyporales</taxon>
        <taxon>Meruliaceae</taxon>
        <taxon>Hermanssonia</taxon>
    </lineage>
</organism>
<feature type="region of interest" description="Disordered" evidence="3">
    <location>
        <begin position="125"/>
        <end position="239"/>
    </location>
</feature>
<feature type="compositionally biased region" description="Basic and acidic residues" evidence="3">
    <location>
        <begin position="193"/>
        <end position="204"/>
    </location>
</feature>
<dbReference type="InterPro" id="IPR015433">
    <property type="entry name" value="PI3/4_kinase"/>
</dbReference>
<dbReference type="PROSITE" id="PS50290">
    <property type="entry name" value="PI3_4_KINASE_3"/>
    <property type="match status" value="1"/>
</dbReference>
<dbReference type="Pfam" id="PF00454">
    <property type="entry name" value="PI3_PI4_kinase"/>
    <property type="match status" value="1"/>
</dbReference>
<dbReference type="GO" id="GO:0046854">
    <property type="term" value="P:phosphatidylinositol phosphate biosynthetic process"/>
    <property type="evidence" value="ECO:0007669"/>
    <property type="project" value="InterPro"/>
</dbReference>
<dbReference type="PROSITE" id="PS00916">
    <property type="entry name" value="PI3_4_KINASE_2"/>
    <property type="match status" value="1"/>
</dbReference>
<evidence type="ECO:0000256" key="1">
    <source>
        <dbReference type="ARBA" id="ARBA00022679"/>
    </source>
</evidence>
<dbReference type="InterPro" id="IPR018936">
    <property type="entry name" value="PI3/4_kinase_CS"/>
</dbReference>
<feature type="compositionally biased region" description="Polar residues" evidence="3">
    <location>
        <begin position="575"/>
        <end position="590"/>
    </location>
</feature>
<dbReference type="SUPFAM" id="SSF56112">
    <property type="entry name" value="Protein kinase-like (PK-like)"/>
    <property type="match status" value="1"/>
</dbReference>
<dbReference type="STRING" id="98765.A0A2R6NNW6"/>
<dbReference type="InterPro" id="IPR036940">
    <property type="entry name" value="PI3/4_kinase_cat_sf"/>
</dbReference>
<feature type="region of interest" description="Disordered" evidence="3">
    <location>
        <begin position="575"/>
        <end position="596"/>
    </location>
</feature>
<keyword evidence="6" id="KW-1185">Reference proteome</keyword>
<dbReference type="GO" id="GO:0004430">
    <property type="term" value="F:1-phosphatidylinositol 4-kinase activity"/>
    <property type="evidence" value="ECO:0007669"/>
    <property type="project" value="TreeGrafter"/>
</dbReference>
<dbReference type="PANTHER" id="PTHR10048:SF22">
    <property type="entry name" value="PHOSPHATIDYLINOSITOL 4-KINASE BETA"/>
    <property type="match status" value="1"/>
</dbReference>
<evidence type="ECO:0000256" key="2">
    <source>
        <dbReference type="ARBA" id="ARBA00022777"/>
    </source>
</evidence>
<dbReference type="AlphaFoldDB" id="A0A2R6NNW6"/>
<protein>
    <recommendedName>
        <fullName evidence="4">PI3K/PI4K catalytic domain-containing protein</fullName>
    </recommendedName>
</protein>
<feature type="compositionally biased region" description="Polar residues" evidence="3">
    <location>
        <begin position="528"/>
        <end position="542"/>
    </location>
</feature>
<dbReference type="OrthoDB" id="10264149at2759"/>
<feature type="region of interest" description="Disordered" evidence="3">
    <location>
        <begin position="523"/>
        <end position="542"/>
    </location>
</feature>
<name>A0A2R6NNW6_9APHY</name>
<dbReference type="InterPro" id="IPR011009">
    <property type="entry name" value="Kinase-like_dom_sf"/>
</dbReference>
<feature type="domain" description="PI3K/PI4K catalytic" evidence="4">
    <location>
        <begin position="690"/>
        <end position="925"/>
    </location>
</feature>
<sequence length="925" mass="102597">MQKFERMYQTLWFMQAHLKDLALAHHGSESFLICQRVLNQCHEMIYADLPASTTPYSTLNIPKIPGFLRKKVKSHVPPAFIGISMILAGVPAMPSLTEVMGEVAIEQGRLDDQGDDLRSLENLDGIVRPQADHTSDLPDEKDDGNESEEEPQSNPPDVNRPPLSAARLGGSKRKSSPRRQTIASQTSPALPLHLRDPRRPRLSEDPFGQQDHSLPTQSASPFQSTPSFSGSRHGQRPNSLNSSELLLQKYDPSSQMYLLRSHFCRSEIQFLLALENICNRLLVVPKPARVSALRAELTGLNHMLPAEICMPMWCSSSDNPDSSSGIPEPHHRIVRIPPGESVVLNSAERAPYLLLIEILHGDLDFDPAKRGNKEILKKIVVKENERKGASQDLINFNGAPSAIASASDRYSTQSTSNRDPAERNLVLDTNNIDENDSQDVGQSLVISISPTPTTPLAEEEEIDLVEQLYGAENSLRSRSIDISESIVLPPAPKNRELDMAAWSRSSSMLPSPIVENEMSKRIPAPDLSRSTSGQGSQTPNTTRVLSLDEYSERMRTAAVMLAQLNANLVREPATTISAPGTPAPENTSSLRWLPGPSWLTITPPVNDTTDDGTGSVSQSTSSPLRLKLQTAEAAAIRNRIMDEMLALEEERMERMRENREGEGLLRMGDTSGSMKTAEDEGIIRRELSKADPSAIVMGESWATKKSRIRQASPYGHLANWDCVSVIVKTGGDLRQEQLAVQLIQEFEKIWKDESCPCWVRYFRILITGNNSGLVETITDSVSIHSIKKAEYARRLATGRLGHVSLYDHFKNSYGDPSSAKFVRAQRNFAKSLAGYSIVTYLLQIKDRHNGNILLDRDGHLIHIDFGFMLSNSPGNIGFEAAPFKLPLEYIEVLGGIDSEPFKEFKRLFKDGFEAARKHCDRIISA</sequence>